<sequence>MEQAAGVKRASSENDSKVLSRCSGDTDESNATEQRVVPTTHGELLADASPCWVGLLKRAVSERPCVAGTGKLQQRSVRYREPRSSSSSITFALSIETTMVPFLAS</sequence>
<evidence type="ECO:0000256" key="1">
    <source>
        <dbReference type="SAM" id="MobiDB-lite"/>
    </source>
</evidence>
<gene>
    <name evidence="2" type="ORF">PCL_09595</name>
</gene>
<evidence type="ECO:0000313" key="2">
    <source>
        <dbReference type="EMBL" id="PWI64514.1"/>
    </source>
</evidence>
<protein>
    <submittedName>
        <fullName evidence="2">Uncharacterized protein</fullName>
    </submittedName>
</protein>
<feature type="region of interest" description="Disordered" evidence="1">
    <location>
        <begin position="1"/>
        <end position="38"/>
    </location>
</feature>
<organism evidence="2 3">
    <name type="scientific">Purpureocillium lilacinum</name>
    <name type="common">Paecilomyces lilacinus</name>
    <dbReference type="NCBI Taxonomy" id="33203"/>
    <lineage>
        <taxon>Eukaryota</taxon>
        <taxon>Fungi</taxon>
        <taxon>Dikarya</taxon>
        <taxon>Ascomycota</taxon>
        <taxon>Pezizomycotina</taxon>
        <taxon>Sordariomycetes</taxon>
        <taxon>Hypocreomycetidae</taxon>
        <taxon>Hypocreales</taxon>
        <taxon>Ophiocordycipitaceae</taxon>
        <taxon>Purpureocillium</taxon>
    </lineage>
</organism>
<dbReference type="AlphaFoldDB" id="A0A2U3DQJ8"/>
<evidence type="ECO:0000313" key="3">
    <source>
        <dbReference type="Proteomes" id="UP000245956"/>
    </source>
</evidence>
<dbReference type="EMBL" id="LCWV01000057">
    <property type="protein sequence ID" value="PWI64514.1"/>
    <property type="molecule type" value="Genomic_DNA"/>
</dbReference>
<name>A0A2U3DQJ8_PURLI</name>
<dbReference type="Proteomes" id="UP000245956">
    <property type="component" value="Unassembled WGS sequence"/>
</dbReference>
<comment type="caution">
    <text evidence="2">The sequence shown here is derived from an EMBL/GenBank/DDBJ whole genome shotgun (WGS) entry which is preliminary data.</text>
</comment>
<accession>A0A2U3DQJ8</accession>
<reference evidence="2 3" key="1">
    <citation type="journal article" date="2016" name="Front. Microbiol.">
        <title>Genome and transcriptome sequences reveal the specific parasitism of the nematophagous Purpureocillium lilacinum 36-1.</title>
        <authorList>
            <person name="Xie J."/>
            <person name="Li S."/>
            <person name="Mo C."/>
            <person name="Xiao X."/>
            <person name="Peng D."/>
            <person name="Wang G."/>
            <person name="Xiao Y."/>
        </authorList>
    </citation>
    <scope>NUCLEOTIDE SEQUENCE [LARGE SCALE GENOMIC DNA]</scope>
    <source>
        <strain evidence="2 3">36-1</strain>
    </source>
</reference>
<proteinExistence type="predicted"/>